<dbReference type="PANTHER" id="PTHR48408:SF1">
    <property type="entry name" value="XYLOSE ISOMERASE"/>
    <property type="match status" value="1"/>
</dbReference>
<dbReference type="InterPro" id="IPR001998">
    <property type="entry name" value="Xylose_isomerase"/>
</dbReference>
<evidence type="ECO:0000256" key="6">
    <source>
        <dbReference type="ARBA" id="ARBA00023277"/>
    </source>
</evidence>
<dbReference type="GO" id="GO:0042732">
    <property type="term" value="P:D-xylose metabolic process"/>
    <property type="evidence" value="ECO:0007669"/>
    <property type="project" value="UniProtKB-KW"/>
</dbReference>
<reference evidence="8" key="1">
    <citation type="submission" date="2021-02" db="EMBL/GenBank/DDBJ databases">
        <authorList>
            <person name="Nowell W R."/>
        </authorList>
    </citation>
    <scope>NUCLEOTIDE SEQUENCE</scope>
</reference>
<dbReference type="Proteomes" id="UP000681720">
    <property type="component" value="Unassembled WGS sequence"/>
</dbReference>
<comment type="similarity">
    <text evidence="1">Belongs to the xylose isomerase family.</text>
</comment>
<evidence type="ECO:0000313" key="9">
    <source>
        <dbReference type="Proteomes" id="UP000681720"/>
    </source>
</evidence>
<dbReference type="Gene3D" id="3.20.20.150">
    <property type="entry name" value="Divalent-metal-dependent TIM barrel enzymes"/>
    <property type="match status" value="1"/>
</dbReference>
<dbReference type="PROSITE" id="PS51415">
    <property type="entry name" value="XYLOSE_ISOMERASE"/>
    <property type="match status" value="1"/>
</dbReference>
<keyword evidence="6" id="KW-0119">Carbohydrate metabolism</keyword>
<evidence type="ECO:0000256" key="5">
    <source>
        <dbReference type="ARBA" id="ARBA00023235"/>
    </source>
</evidence>
<evidence type="ECO:0000256" key="3">
    <source>
        <dbReference type="ARBA" id="ARBA00022629"/>
    </source>
</evidence>
<gene>
    <name evidence="8" type="ORF">GIL414_LOCUS29899</name>
</gene>
<feature type="non-terminal residue" evidence="8">
    <location>
        <position position="72"/>
    </location>
</feature>
<evidence type="ECO:0000256" key="7">
    <source>
        <dbReference type="ARBA" id="ARBA00033659"/>
    </source>
</evidence>
<keyword evidence="3" id="KW-0859">Xylose metabolism</keyword>
<keyword evidence="5" id="KW-0413">Isomerase</keyword>
<evidence type="ECO:0000256" key="4">
    <source>
        <dbReference type="ARBA" id="ARBA00022723"/>
    </source>
</evidence>
<comment type="caution">
    <text evidence="8">The sequence shown here is derived from an EMBL/GenBank/DDBJ whole genome shotgun (WGS) entry which is preliminary data.</text>
</comment>
<dbReference type="InterPro" id="IPR036237">
    <property type="entry name" value="Xyl_isomerase-like_sf"/>
</dbReference>
<protein>
    <recommendedName>
        <fullName evidence="2">xylose isomerase</fullName>
        <ecNumber evidence="2">5.3.1.5</ecNumber>
    </recommendedName>
</protein>
<sequence>LNIEPNHTTMAGHAYEHDVEMCSRYGMLGSIDSNTGDSSLGWDTDQFPMNLRDCAFVMKTVIAQGGLAPGGL</sequence>
<evidence type="ECO:0000256" key="1">
    <source>
        <dbReference type="ARBA" id="ARBA00005765"/>
    </source>
</evidence>
<accession>A0A8S2VEL2</accession>
<dbReference type="EMBL" id="CAJOBJ010055685">
    <property type="protein sequence ID" value="CAF4395239.1"/>
    <property type="molecule type" value="Genomic_DNA"/>
</dbReference>
<organism evidence="8 9">
    <name type="scientific">Rotaria magnacalcarata</name>
    <dbReference type="NCBI Taxonomy" id="392030"/>
    <lineage>
        <taxon>Eukaryota</taxon>
        <taxon>Metazoa</taxon>
        <taxon>Spiralia</taxon>
        <taxon>Gnathifera</taxon>
        <taxon>Rotifera</taxon>
        <taxon>Eurotatoria</taxon>
        <taxon>Bdelloidea</taxon>
        <taxon>Philodinida</taxon>
        <taxon>Philodinidae</taxon>
        <taxon>Rotaria</taxon>
    </lineage>
</organism>
<proteinExistence type="inferred from homology"/>
<comment type="catalytic activity">
    <reaction evidence="7">
        <text>alpha-D-xylose = alpha-D-xylulofuranose</text>
        <dbReference type="Rhea" id="RHEA:22816"/>
        <dbReference type="ChEBI" id="CHEBI:28518"/>
        <dbReference type="ChEBI" id="CHEBI:188998"/>
        <dbReference type="EC" id="5.3.1.5"/>
    </reaction>
</comment>
<dbReference type="EC" id="5.3.1.5" evidence="2"/>
<dbReference type="GO" id="GO:0009045">
    <property type="term" value="F:xylose isomerase activity"/>
    <property type="evidence" value="ECO:0007669"/>
    <property type="project" value="UniProtKB-EC"/>
</dbReference>
<evidence type="ECO:0000256" key="2">
    <source>
        <dbReference type="ARBA" id="ARBA00011958"/>
    </source>
</evidence>
<feature type="non-terminal residue" evidence="8">
    <location>
        <position position="1"/>
    </location>
</feature>
<dbReference type="AlphaFoldDB" id="A0A8S2VEL2"/>
<dbReference type="SUPFAM" id="SSF51658">
    <property type="entry name" value="Xylose isomerase-like"/>
    <property type="match status" value="1"/>
</dbReference>
<evidence type="ECO:0000313" key="8">
    <source>
        <dbReference type="EMBL" id="CAF4395239.1"/>
    </source>
</evidence>
<dbReference type="PANTHER" id="PTHR48408">
    <property type="match status" value="1"/>
</dbReference>
<dbReference type="GO" id="GO:0046872">
    <property type="term" value="F:metal ion binding"/>
    <property type="evidence" value="ECO:0007669"/>
    <property type="project" value="UniProtKB-KW"/>
</dbReference>
<name>A0A8S2VEL2_9BILA</name>
<keyword evidence="4" id="KW-0479">Metal-binding</keyword>